<accession>A0ABM6JRH3</accession>
<organism evidence="1 2">
    <name type="scientific">Sporosarcina ureae</name>
    <dbReference type="NCBI Taxonomy" id="1571"/>
    <lineage>
        <taxon>Bacteria</taxon>
        <taxon>Bacillati</taxon>
        <taxon>Bacillota</taxon>
        <taxon>Bacilli</taxon>
        <taxon>Bacillales</taxon>
        <taxon>Caryophanaceae</taxon>
        <taxon>Sporosarcina</taxon>
    </lineage>
</organism>
<name>A0ABM6JRH3_SPOUR</name>
<evidence type="ECO:0000313" key="1">
    <source>
        <dbReference type="EMBL" id="ARF12797.1"/>
    </source>
</evidence>
<dbReference type="Proteomes" id="UP000192486">
    <property type="component" value="Chromosome"/>
</dbReference>
<proteinExistence type="predicted"/>
<evidence type="ECO:0000313" key="2">
    <source>
        <dbReference type="Proteomes" id="UP000192486"/>
    </source>
</evidence>
<reference evidence="1 2" key="1">
    <citation type="submission" date="2016-04" db="EMBL/GenBank/DDBJ databases">
        <title>Comparative Genomics and Epigenetics of Sporosarcina ureae.</title>
        <authorList>
            <person name="Oliver A.S."/>
            <person name="Cooper K.K."/>
        </authorList>
    </citation>
    <scope>NUCLEOTIDE SEQUENCE [LARGE SCALE GENOMIC DNA]</scope>
    <source>
        <strain evidence="1 2">S204</strain>
    </source>
</reference>
<keyword evidence="2" id="KW-1185">Reference proteome</keyword>
<dbReference type="RefSeq" id="WP_037562045.1">
    <property type="nucleotide sequence ID" value="NZ_CP015108.1"/>
</dbReference>
<protein>
    <submittedName>
        <fullName evidence="1">Uncharacterized protein</fullName>
    </submittedName>
</protein>
<sequence>MFKRTLYCSTSNREILDGEEIYAKMKAPKNSMVVEIKAYLKKESDIFCSNCMDQDSANKYSL</sequence>
<gene>
    <name evidence="1" type="ORF">SporoS204_00590</name>
</gene>
<dbReference type="EMBL" id="CP015108">
    <property type="protein sequence ID" value="ARF12797.1"/>
    <property type="molecule type" value="Genomic_DNA"/>
</dbReference>